<organism evidence="6 7">
    <name type="scientific">Juglans regia</name>
    <name type="common">English walnut</name>
    <dbReference type="NCBI Taxonomy" id="51240"/>
    <lineage>
        <taxon>Eukaryota</taxon>
        <taxon>Viridiplantae</taxon>
        <taxon>Streptophyta</taxon>
        <taxon>Embryophyta</taxon>
        <taxon>Tracheophyta</taxon>
        <taxon>Spermatophyta</taxon>
        <taxon>Magnoliopsida</taxon>
        <taxon>eudicotyledons</taxon>
        <taxon>Gunneridae</taxon>
        <taxon>Pentapetalae</taxon>
        <taxon>rosids</taxon>
        <taxon>fabids</taxon>
        <taxon>Fagales</taxon>
        <taxon>Juglandaceae</taxon>
        <taxon>Juglans</taxon>
    </lineage>
</organism>
<evidence type="ECO:0000259" key="5">
    <source>
        <dbReference type="Pfam" id="PF18052"/>
    </source>
</evidence>
<evidence type="ECO:0000256" key="4">
    <source>
        <dbReference type="SAM" id="MobiDB-lite"/>
    </source>
</evidence>
<dbReference type="GO" id="GO:0006952">
    <property type="term" value="P:defense response"/>
    <property type="evidence" value="ECO:0007669"/>
    <property type="project" value="UniProtKB-KW"/>
</dbReference>
<dbReference type="EMBL" id="LIHL02000015">
    <property type="protein sequence ID" value="KAF5445285.1"/>
    <property type="molecule type" value="Genomic_DNA"/>
</dbReference>
<evidence type="ECO:0000256" key="3">
    <source>
        <dbReference type="ARBA" id="ARBA00022821"/>
    </source>
</evidence>
<reference evidence="6" key="1">
    <citation type="submission" date="2015-10" db="EMBL/GenBank/DDBJ databases">
        <authorList>
            <person name="Martinez-Garcia P.J."/>
            <person name="Crepeau M.W."/>
            <person name="Puiu D."/>
            <person name="Gonzalez-Ibeas D."/>
            <person name="Whalen J."/>
            <person name="Stevens K."/>
            <person name="Paul R."/>
            <person name="Butterfield T."/>
            <person name="Britton M."/>
            <person name="Reagan R."/>
            <person name="Chakraborty S."/>
            <person name="Walawage S.L."/>
            <person name="Vasquez-Gross H.A."/>
            <person name="Cardeno C."/>
            <person name="Famula R."/>
            <person name="Pratt K."/>
            <person name="Kuruganti S."/>
            <person name="Aradhya M.K."/>
            <person name="Leslie C.A."/>
            <person name="Dandekar A.M."/>
            <person name="Salzberg S.L."/>
            <person name="Wegrzyn J.L."/>
            <person name="Langley C.H."/>
            <person name="Neale D.B."/>
        </authorList>
    </citation>
    <scope>NUCLEOTIDE SEQUENCE</scope>
    <source>
        <tissue evidence="6">Leaves</tissue>
    </source>
</reference>
<keyword evidence="3" id="KW-0611">Plant defense</keyword>
<dbReference type="Gene3D" id="1.20.5.4130">
    <property type="match status" value="1"/>
</dbReference>
<dbReference type="Proteomes" id="UP000619265">
    <property type="component" value="Unassembled WGS sequence"/>
</dbReference>
<evidence type="ECO:0000256" key="1">
    <source>
        <dbReference type="ARBA" id="ARBA00022737"/>
    </source>
</evidence>
<keyword evidence="2" id="KW-0547">Nucleotide-binding</keyword>
<name>A0A833X7K2_JUGRE</name>
<comment type="caution">
    <text evidence="6">The sequence shown here is derived from an EMBL/GenBank/DDBJ whole genome shotgun (WGS) entry which is preliminary data.</text>
</comment>
<evidence type="ECO:0000313" key="7">
    <source>
        <dbReference type="Proteomes" id="UP000619265"/>
    </source>
</evidence>
<feature type="domain" description="Disease resistance N-terminal" evidence="5">
    <location>
        <begin position="5"/>
        <end position="97"/>
    </location>
</feature>
<keyword evidence="1" id="KW-0677">Repeat</keyword>
<gene>
    <name evidence="6" type="ORF">F2P56_034347</name>
</gene>
<dbReference type="InterPro" id="IPR041118">
    <property type="entry name" value="Rx_N"/>
</dbReference>
<reference evidence="6" key="2">
    <citation type="submission" date="2020-03" db="EMBL/GenBank/DDBJ databases">
        <title>Walnut 2.0.</title>
        <authorList>
            <person name="Marrano A."/>
            <person name="Britton M."/>
            <person name="Zimin A.V."/>
            <person name="Zaini P.A."/>
            <person name="Workman R."/>
            <person name="Puiu D."/>
            <person name="Bianco L."/>
            <person name="Allen B.J."/>
            <person name="Troggio M."/>
            <person name="Leslie C.A."/>
            <person name="Timp W."/>
            <person name="Dendekar A."/>
            <person name="Salzberg S.L."/>
            <person name="Neale D.B."/>
        </authorList>
    </citation>
    <scope>NUCLEOTIDE SEQUENCE</scope>
    <source>
        <tissue evidence="6">Leaves</tissue>
    </source>
</reference>
<protein>
    <recommendedName>
        <fullName evidence="5">Disease resistance N-terminal domain-containing protein</fullName>
    </recommendedName>
</protein>
<dbReference type="Gramene" id="Jr15_08430_p1">
    <property type="protein sequence ID" value="cds.Jr15_08430_p1"/>
    <property type="gene ID" value="Jr15_08430"/>
</dbReference>
<feature type="region of interest" description="Disordered" evidence="4">
    <location>
        <begin position="151"/>
        <end position="176"/>
    </location>
</feature>
<proteinExistence type="predicted"/>
<accession>A0A833X7K2</accession>
<dbReference type="AlphaFoldDB" id="A0A833X7K2"/>
<sequence length="176" mass="19895">MVELFLSAFLEELFDQLASPELLKFARREGLRKQLDKWGETMERIREVLDDAEEKQQTKKTVKAWLDDLRDLAYDVEDILDEFATEAFQCKLMAGESQASASMIVQKTDASCCNFRLLSKKCMYKDPKLRPTFAEIMAILKPLLKPITSCQVPRPSTSTGSGCQKALSSQTAEEAS</sequence>
<evidence type="ECO:0000313" key="6">
    <source>
        <dbReference type="EMBL" id="KAF5445285.1"/>
    </source>
</evidence>
<dbReference type="GO" id="GO:0000166">
    <property type="term" value="F:nucleotide binding"/>
    <property type="evidence" value="ECO:0007669"/>
    <property type="project" value="UniProtKB-KW"/>
</dbReference>
<evidence type="ECO:0000256" key="2">
    <source>
        <dbReference type="ARBA" id="ARBA00022741"/>
    </source>
</evidence>
<dbReference type="Pfam" id="PF18052">
    <property type="entry name" value="Rx_N"/>
    <property type="match status" value="1"/>
</dbReference>